<dbReference type="AlphaFoldDB" id="A0A931BUQ5"/>
<evidence type="ECO:0000313" key="6">
    <source>
        <dbReference type="EMBL" id="MBF9235485.1"/>
    </source>
</evidence>
<accession>A0A931BUQ5</accession>
<keyword evidence="3" id="KW-0238">DNA-binding</keyword>
<dbReference type="Pfam" id="PF00126">
    <property type="entry name" value="HTH_1"/>
    <property type="match status" value="1"/>
</dbReference>
<dbReference type="GO" id="GO:0003700">
    <property type="term" value="F:DNA-binding transcription factor activity"/>
    <property type="evidence" value="ECO:0007669"/>
    <property type="project" value="InterPro"/>
</dbReference>
<gene>
    <name evidence="6" type="ORF">I2H38_19160</name>
</gene>
<dbReference type="Proteomes" id="UP000599312">
    <property type="component" value="Unassembled WGS sequence"/>
</dbReference>
<evidence type="ECO:0000313" key="7">
    <source>
        <dbReference type="Proteomes" id="UP000599312"/>
    </source>
</evidence>
<dbReference type="PRINTS" id="PR00039">
    <property type="entry name" value="HTHLYSR"/>
</dbReference>
<dbReference type="InterPro" id="IPR000847">
    <property type="entry name" value="LysR_HTH_N"/>
</dbReference>
<dbReference type="Pfam" id="PF03466">
    <property type="entry name" value="LysR_substrate"/>
    <property type="match status" value="1"/>
</dbReference>
<dbReference type="InterPro" id="IPR036390">
    <property type="entry name" value="WH_DNA-bd_sf"/>
</dbReference>
<evidence type="ECO:0000256" key="4">
    <source>
        <dbReference type="ARBA" id="ARBA00023163"/>
    </source>
</evidence>
<dbReference type="GO" id="GO:0043565">
    <property type="term" value="F:sequence-specific DNA binding"/>
    <property type="evidence" value="ECO:0007669"/>
    <property type="project" value="TreeGrafter"/>
</dbReference>
<dbReference type="SUPFAM" id="SSF53850">
    <property type="entry name" value="Periplasmic binding protein-like II"/>
    <property type="match status" value="1"/>
</dbReference>
<dbReference type="PROSITE" id="PS50931">
    <property type="entry name" value="HTH_LYSR"/>
    <property type="match status" value="1"/>
</dbReference>
<dbReference type="InterPro" id="IPR005119">
    <property type="entry name" value="LysR_subst-bd"/>
</dbReference>
<dbReference type="PANTHER" id="PTHR30427:SF1">
    <property type="entry name" value="TRANSCRIPTIONAL ACTIVATOR PROTEIN LYSR"/>
    <property type="match status" value="1"/>
</dbReference>
<evidence type="ECO:0000259" key="5">
    <source>
        <dbReference type="PROSITE" id="PS50931"/>
    </source>
</evidence>
<dbReference type="RefSeq" id="WP_196273476.1">
    <property type="nucleotide sequence ID" value="NZ_JADQDO010000014.1"/>
</dbReference>
<comment type="similarity">
    <text evidence="1">Belongs to the LysR transcriptional regulatory family.</text>
</comment>
<evidence type="ECO:0000256" key="3">
    <source>
        <dbReference type="ARBA" id="ARBA00023125"/>
    </source>
</evidence>
<dbReference type="GO" id="GO:0010628">
    <property type="term" value="P:positive regulation of gene expression"/>
    <property type="evidence" value="ECO:0007669"/>
    <property type="project" value="TreeGrafter"/>
</dbReference>
<dbReference type="SUPFAM" id="SSF46785">
    <property type="entry name" value="Winged helix' DNA-binding domain"/>
    <property type="match status" value="1"/>
</dbReference>
<comment type="caution">
    <text evidence="6">The sequence shown here is derived from an EMBL/GenBank/DDBJ whole genome shotgun (WGS) entry which is preliminary data.</text>
</comment>
<evidence type="ECO:0000256" key="1">
    <source>
        <dbReference type="ARBA" id="ARBA00009437"/>
    </source>
</evidence>
<dbReference type="EMBL" id="JADQDO010000014">
    <property type="protein sequence ID" value="MBF9235485.1"/>
    <property type="molecule type" value="Genomic_DNA"/>
</dbReference>
<sequence>MYPSLRHLQIFRLFSRVLNVTETARVLRISQPTVSQALKELEAQLGVSLIIRGNGPLRLTADAQVLLKGMDDVLDNMQSLRDRAARLRGEHHSSLSVATVHPLTASILPRAIEQLLTTEPKARVNIEAHPSRDVVRMVKERAADIGFTFLPIEQQDLMVRPLLRTEMVCLTPIGHRLAGSPVIAPEDLRDDLIITLGTQIRQEFDVRLAFEGADDDARFITTNHSIVSADLVRQGVGVAITLPFVLTQASLRDIAVSAFRPEIKRMLVAVYLRQPTMSPLAKSFMLFVREELRQFSRELSARGITSSVP</sequence>
<name>A0A931BUQ5_9HYPH</name>
<evidence type="ECO:0000256" key="2">
    <source>
        <dbReference type="ARBA" id="ARBA00023015"/>
    </source>
</evidence>
<dbReference type="InterPro" id="IPR036388">
    <property type="entry name" value="WH-like_DNA-bd_sf"/>
</dbReference>
<proteinExistence type="inferred from homology"/>
<keyword evidence="7" id="KW-1185">Reference proteome</keyword>
<dbReference type="PANTHER" id="PTHR30427">
    <property type="entry name" value="TRANSCRIPTIONAL ACTIVATOR PROTEIN LYSR"/>
    <property type="match status" value="1"/>
</dbReference>
<protein>
    <submittedName>
        <fullName evidence="6">LysR family transcriptional regulator</fullName>
    </submittedName>
</protein>
<reference evidence="6" key="1">
    <citation type="submission" date="2020-11" db="EMBL/GenBank/DDBJ databases">
        <authorList>
            <person name="Kim M.K."/>
        </authorList>
    </citation>
    <scope>NUCLEOTIDE SEQUENCE</scope>
    <source>
        <strain evidence="6">BT350</strain>
    </source>
</reference>
<organism evidence="6 7">
    <name type="scientific">Microvirga alba</name>
    <dbReference type="NCBI Taxonomy" id="2791025"/>
    <lineage>
        <taxon>Bacteria</taxon>
        <taxon>Pseudomonadati</taxon>
        <taxon>Pseudomonadota</taxon>
        <taxon>Alphaproteobacteria</taxon>
        <taxon>Hyphomicrobiales</taxon>
        <taxon>Methylobacteriaceae</taxon>
        <taxon>Microvirga</taxon>
    </lineage>
</organism>
<keyword evidence="4" id="KW-0804">Transcription</keyword>
<keyword evidence="2" id="KW-0805">Transcription regulation</keyword>
<dbReference type="Gene3D" id="1.10.10.10">
    <property type="entry name" value="Winged helix-like DNA-binding domain superfamily/Winged helix DNA-binding domain"/>
    <property type="match status" value="1"/>
</dbReference>
<feature type="domain" description="HTH lysR-type" evidence="5">
    <location>
        <begin position="3"/>
        <end position="60"/>
    </location>
</feature>
<dbReference type="Gene3D" id="3.40.190.290">
    <property type="match status" value="1"/>
</dbReference>